<organism evidence="3 4">
    <name type="scientific">Roseateles albus</name>
    <dbReference type="NCBI Taxonomy" id="2987525"/>
    <lineage>
        <taxon>Bacteria</taxon>
        <taxon>Pseudomonadati</taxon>
        <taxon>Pseudomonadota</taxon>
        <taxon>Betaproteobacteria</taxon>
        <taxon>Burkholderiales</taxon>
        <taxon>Sphaerotilaceae</taxon>
        <taxon>Roseateles</taxon>
    </lineage>
</organism>
<feature type="chain" id="PRO_5045800678" evidence="2">
    <location>
        <begin position="23"/>
        <end position="142"/>
    </location>
</feature>
<gene>
    <name evidence="3" type="ORF">PRZ03_06955</name>
</gene>
<reference evidence="3 4" key="1">
    <citation type="submission" date="2022-10" db="EMBL/GenBank/DDBJ databases">
        <title>Paucibacter sp. hw1 Genome sequencing.</title>
        <authorList>
            <person name="Park S."/>
        </authorList>
    </citation>
    <scope>NUCLEOTIDE SEQUENCE [LARGE SCALE GENOMIC DNA]</scope>
    <source>
        <strain evidence="4">hw1</strain>
    </source>
</reference>
<evidence type="ECO:0000313" key="3">
    <source>
        <dbReference type="EMBL" id="MDC8771305.1"/>
    </source>
</evidence>
<feature type="region of interest" description="Disordered" evidence="1">
    <location>
        <begin position="113"/>
        <end position="142"/>
    </location>
</feature>
<dbReference type="EMBL" id="JAQQXT010000003">
    <property type="protein sequence ID" value="MDC8771305.1"/>
    <property type="molecule type" value="Genomic_DNA"/>
</dbReference>
<dbReference type="Proteomes" id="UP001221189">
    <property type="component" value="Unassembled WGS sequence"/>
</dbReference>
<sequence length="142" mass="16674">MKRLAWMFLSGLGLLTLAPAQAGDLGVSVSIGQPGFYGHIDIGNAQQPRLIYRQPVVIERVYQRSEPVYMRVPPGHERNWRKHCRQYGACGQNVYFVRDDWYRQNYERQDQWREHGHEHGRGRDDDRDRGHDRGEGRGYGRH</sequence>
<accession>A0ABT5KBJ2</accession>
<keyword evidence="4" id="KW-1185">Reference proteome</keyword>
<evidence type="ECO:0000256" key="2">
    <source>
        <dbReference type="SAM" id="SignalP"/>
    </source>
</evidence>
<proteinExistence type="predicted"/>
<keyword evidence="2" id="KW-0732">Signal</keyword>
<evidence type="ECO:0000313" key="4">
    <source>
        <dbReference type="Proteomes" id="UP001221189"/>
    </source>
</evidence>
<comment type="caution">
    <text evidence="3">The sequence shown here is derived from an EMBL/GenBank/DDBJ whole genome shotgun (WGS) entry which is preliminary data.</text>
</comment>
<dbReference type="RefSeq" id="WP_273599614.1">
    <property type="nucleotide sequence ID" value="NZ_JAQQXT010000003.1"/>
</dbReference>
<name>A0ABT5KBJ2_9BURK</name>
<protein>
    <submittedName>
        <fullName evidence="3">Uncharacterized protein</fullName>
    </submittedName>
</protein>
<feature type="signal peptide" evidence="2">
    <location>
        <begin position="1"/>
        <end position="22"/>
    </location>
</feature>
<evidence type="ECO:0000256" key="1">
    <source>
        <dbReference type="SAM" id="MobiDB-lite"/>
    </source>
</evidence>